<sequence length="289" mass="32254">MLKLIGTTVTGLLILICHQVYADCRDFAQTAYEELYCEIKAKGKGATLPALEDFRRNTPQFQALLLKRPAAQLKLTVPPYTSIKPSLESNSLGPQSTVETPTSGATLAPPRSPQSFDKNEEGSGSVKESRPHLSACKLQRSEISCRSGKQYQLQKNKPLSQLSSSALASSNQLRLPPINGSSSEQKQKLANAYEQYIEAMLQIGLGATTMSYTRFVYTYREIKQKNADFQQRFHKMYELLKQDRRSMAVDTRLPAPYPGQLDACTRLNVKTIICDTSDKNWVYVLSSEG</sequence>
<name>A0A1Y0IA82_9GAMM</name>
<proteinExistence type="predicted"/>
<evidence type="ECO:0000313" key="3">
    <source>
        <dbReference type="EMBL" id="ARU56676.1"/>
    </source>
</evidence>
<reference evidence="3 4" key="1">
    <citation type="submission" date="2017-05" db="EMBL/GenBank/DDBJ databases">
        <title>Genomic insights into alkan degradation activity of Oleiphilus messinensis.</title>
        <authorList>
            <person name="Kozyavkin S.A."/>
            <person name="Slesarev A.I."/>
            <person name="Golyshin P.N."/>
            <person name="Korzhenkov A."/>
            <person name="Golyshina O.N."/>
            <person name="Toshchakov S.V."/>
        </authorList>
    </citation>
    <scope>NUCLEOTIDE SEQUENCE [LARGE SCALE GENOMIC DNA]</scope>
    <source>
        <strain evidence="3 4">ME102</strain>
    </source>
</reference>
<organism evidence="3 4">
    <name type="scientific">Oleiphilus messinensis</name>
    <dbReference type="NCBI Taxonomy" id="141451"/>
    <lineage>
        <taxon>Bacteria</taxon>
        <taxon>Pseudomonadati</taxon>
        <taxon>Pseudomonadota</taxon>
        <taxon>Gammaproteobacteria</taxon>
        <taxon>Oceanospirillales</taxon>
        <taxon>Oleiphilaceae</taxon>
        <taxon>Oleiphilus</taxon>
    </lineage>
</organism>
<dbReference type="Proteomes" id="UP000196027">
    <property type="component" value="Chromosome"/>
</dbReference>
<keyword evidence="4" id="KW-1185">Reference proteome</keyword>
<evidence type="ECO:0000256" key="1">
    <source>
        <dbReference type="SAM" id="MobiDB-lite"/>
    </source>
</evidence>
<feature type="region of interest" description="Disordered" evidence="1">
    <location>
        <begin position="84"/>
        <end position="134"/>
    </location>
</feature>
<dbReference type="RefSeq" id="WP_087461641.1">
    <property type="nucleotide sequence ID" value="NZ_CP021425.1"/>
</dbReference>
<feature type="chain" id="PRO_5010990479" evidence="2">
    <location>
        <begin position="23"/>
        <end position="289"/>
    </location>
</feature>
<feature type="signal peptide" evidence="2">
    <location>
        <begin position="1"/>
        <end position="22"/>
    </location>
</feature>
<gene>
    <name evidence="3" type="ORF">OLMES_2626</name>
</gene>
<evidence type="ECO:0000256" key="2">
    <source>
        <dbReference type="SAM" id="SignalP"/>
    </source>
</evidence>
<feature type="compositionally biased region" description="Basic and acidic residues" evidence="1">
    <location>
        <begin position="117"/>
        <end position="131"/>
    </location>
</feature>
<dbReference type="OrthoDB" id="5702729at2"/>
<dbReference type="EMBL" id="CP021425">
    <property type="protein sequence ID" value="ARU56676.1"/>
    <property type="molecule type" value="Genomic_DNA"/>
</dbReference>
<dbReference type="KEGG" id="ome:OLMES_2626"/>
<evidence type="ECO:0000313" key="4">
    <source>
        <dbReference type="Proteomes" id="UP000196027"/>
    </source>
</evidence>
<keyword evidence="2" id="KW-0732">Signal</keyword>
<protein>
    <submittedName>
        <fullName evidence="3">Uncharacterized protein</fullName>
    </submittedName>
</protein>
<feature type="compositionally biased region" description="Polar residues" evidence="1">
    <location>
        <begin position="84"/>
        <end position="105"/>
    </location>
</feature>
<accession>A0A1Y0IA82</accession>
<dbReference type="AlphaFoldDB" id="A0A1Y0IA82"/>